<proteinExistence type="inferred from homology"/>
<dbReference type="PANTHER" id="PTHR23128">
    <property type="entry name" value="SERPENTINE RECEPTOR, CLASS E (EPSILON)-RELATED"/>
    <property type="match status" value="1"/>
</dbReference>
<evidence type="ECO:0000313" key="9">
    <source>
        <dbReference type="Proteomes" id="UP000827892"/>
    </source>
</evidence>
<accession>A0AAE9ISR5</accession>
<dbReference type="AlphaFoldDB" id="A0AAE9ISR5"/>
<feature type="transmembrane region" description="Helical" evidence="7">
    <location>
        <begin position="77"/>
        <end position="104"/>
    </location>
</feature>
<feature type="transmembrane region" description="Helical" evidence="7">
    <location>
        <begin position="167"/>
        <end position="190"/>
    </location>
</feature>
<comment type="subcellular location">
    <subcellularLocation>
        <location evidence="1">Membrane</location>
        <topology evidence="1">Multi-pass membrane protein</topology>
    </subcellularLocation>
</comment>
<organism evidence="8 9">
    <name type="scientific">Caenorhabditis briggsae</name>
    <dbReference type="NCBI Taxonomy" id="6238"/>
    <lineage>
        <taxon>Eukaryota</taxon>
        <taxon>Metazoa</taxon>
        <taxon>Ecdysozoa</taxon>
        <taxon>Nematoda</taxon>
        <taxon>Chromadorea</taxon>
        <taxon>Rhabditida</taxon>
        <taxon>Rhabditina</taxon>
        <taxon>Rhabditomorpha</taxon>
        <taxon>Rhabditoidea</taxon>
        <taxon>Rhabditidae</taxon>
        <taxon>Peloderinae</taxon>
        <taxon>Caenorhabditis</taxon>
    </lineage>
</organism>
<dbReference type="EMBL" id="CP090892">
    <property type="protein sequence ID" value="ULU04189.1"/>
    <property type="molecule type" value="Genomic_DNA"/>
</dbReference>
<feature type="compositionally biased region" description="Low complexity" evidence="6">
    <location>
        <begin position="857"/>
        <end position="872"/>
    </location>
</feature>
<feature type="compositionally biased region" description="Polar residues" evidence="6">
    <location>
        <begin position="757"/>
        <end position="802"/>
    </location>
</feature>
<dbReference type="Pfam" id="PF03125">
    <property type="entry name" value="Sre"/>
    <property type="match status" value="1"/>
</dbReference>
<dbReference type="SUPFAM" id="SSF52047">
    <property type="entry name" value="RNI-like"/>
    <property type="match status" value="1"/>
</dbReference>
<dbReference type="PANTHER" id="PTHR23128:SF134">
    <property type="entry name" value="F-BOX DOMAIN-CONTAINING PROTEIN-RELATED"/>
    <property type="match status" value="1"/>
</dbReference>
<feature type="transmembrane region" description="Helical" evidence="7">
    <location>
        <begin position="110"/>
        <end position="132"/>
    </location>
</feature>
<protein>
    <submittedName>
        <fullName evidence="8">Uncharacterized protein</fullName>
    </submittedName>
</protein>
<dbReference type="InterPro" id="IPR032675">
    <property type="entry name" value="LRR_dom_sf"/>
</dbReference>
<name>A0AAE9ISR5_CAEBR</name>
<feature type="compositionally biased region" description="Polar residues" evidence="6">
    <location>
        <begin position="809"/>
        <end position="821"/>
    </location>
</feature>
<evidence type="ECO:0000256" key="1">
    <source>
        <dbReference type="ARBA" id="ARBA00004141"/>
    </source>
</evidence>
<dbReference type="GO" id="GO:0016020">
    <property type="term" value="C:membrane"/>
    <property type="evidence" value="ECO:0007669"/>
    <property type="project" value="UniProtKB-SubCell"/>
</dbReference>
<evidence type="ECO:0000256" key="5">
    <source>
        <dbReference type="ARBA" id="ARBA00023136"/>
    </source>
</evidence>
<feature type="region of interest" description="Disordered" evidence="6">
    <location>
        <begin position="661"/>
        <end position="888"/>
    </location>
</feature>
<reference evidence="8 9" key="1">
    <citation type="submission" date="2022-05" db="EMBL/GenBank/DDBJ databases">
        <title>Chromosome-level reference genomes for two strains of Caenorhabditis briggsae: an improved platform for comparative genomics.</title>
        <authorList>
            <person name="Stevens L."/>
            <person name="Andersen E.C."/>
        </authorList>
    </citation>
    <scope>NUCLEOTIDE SEQUENCE [LARGE SCALE GENOMIC DNA]</scope>
    <source>
        <strain evidence="8">QX1410_ONT</strain>
        <tissue evidence="8">Whole-organism</tissue>
    </source>
</reference>
<feature type="compositionally biased region" description="Basic residues" evidence="6">
    <location>
        <begin position="700"/>
        <end position="709"/>
    </location>
</feature>
<dbReference type="InterPro" id="IPR004151">
    <property type="entry name" value="7TM_GPCR_serpentine_rcpt_Sre"/>
</dbReference>
<evidence type="ECO:0000313" key="8">
    <source>
        <dbReference type="EMBL" id="ULU04189.1"/>
    </source>
</evidence>
<evidence type="ECO:0000256" key="7">
    <source>
        <dbReference type="SAM" id="Phobius"/>
    </source>
</evidence>
<keyword evidence="5 7" id="KW-0472">Membrane</keyword>
<feature type="compositionally biased region" description="Low complexity" evidence="6">
    <location>
        <begin position="827"/>
        <end position="849"/>
    </location>
</feature>
<dbReference type="Proteomes" id="UP000827892">
    <property type="component" value="Chromosome II"/>
</dbReference>
<sequence>MGFLTVGEAKVFQLWIANDPKEMPQVEKSEELTPLFISGILFLHYAFTLTFSVFILTCERACATFFIKDYEKKPRAYICITLLFLTHLTCFSLSCLATCEIMNFTTGVAISGFFIIGAVLIYFIILHINIGIQKRLADHDKQQNYYSLAIRFQAKENARSLELAKKVVLFASFAILCGMALLIVTALHLVDDQISTFVIFAEAAFNLNPLFIVPVGMHSVPTWRERFFKSVPIFQKLRTRKSNSKVSDTSTITQDGIKAITEQLSPTARLNLAALDPKFFHVATKWHDIKTLVFDEDDVTMAGANLVHTYENSTFQKEGVDGNRTHFKTDARETAVMLCPALKKLIIQVKLTDFDAVMLNKLNLKLTKLYISTENLSLINFPKFEKLRTLHLVSDSTKEMKVVEVVEPRVLTAAFPQTLTRICLTGIYLTENLVNFMANLKNLKCLDMIGCLVDTRVGAKYVPVLETYPSLDELSIPPSLFSFSVKSKTPADLTLKNLKVTKIGIYMDQFDDDTFYSQSCRFLPKNLKYLVVFGNYLPLKRYKHLKSLKNFMIIFGPNTSLASCPQANLTNVRLLSHLVRGPPYIPQEYNPNFLRNHDTILGSLQWQFSLIEWKDNNVCRKEVLALRKRMNVAENEDAVFEGLRIPAPMIQERFGALRERRMMPGSPNDFQVFQDDIPQAPPLPVRRLAPAPQATPPPTTRRRSRRMRHGSQQPRRISAPRRRRPQSAPPAPLPIEDVLGRRPQSDSMRTHPPSPPVGTQTGAVFNATLPNLSPIGNNNTSTASRIGGTVTSATAPNGTSVLNRGFVATPQTSTVSNMGSSESRRLSTVSTTSEMSTATASPERLQNPAPTAPPAPSAAAPRAQNPPARNQQSHSREDDDTQDINNPP</sequence>
<keyword evidence="4 7" id="KW-1133">Transmembrane helix</keyword>
<gene>
    <name evidence="8" type="ORF">L3Y34_017166</name>
</gene>
<dbReference type="Gene3D" id="3.80.10.10">
    <property type="entry name" value="Ribonuclease Inhibitor"/>
    <property type="match status" value="1"/>
</dbReference>
<evidence type="ECO:0000256" key="4">
    <source>
        <dbReference type="ARBA" id="ARBA00022989"/>
    </source>
</evidence>
<evidence type="ECO:0000256" key="6">
    <source>
        <dbReference type="SAM" id="MobiDB-lite"/>
    </source>
</evidence>
<keyword evidence="3 7" id="KW-0812">Transmembrane</keyword>
<evidence type="ECO:0000256" key="3">
    <source>
        <dbReference type="ARBA" id="ARBA00022692"/>
    </source>
</evidence>
<feature type="transmembrane region" description="Helical" evidence="7">
    <location>
        <begin position="35"/>
        <end position="56"/>
    </location>
</feature>
<comment type="similarity">
    <text evidence="2">Belongs to the nematode receptor-like protein sre family.</text>
</comment>
<evidence type="ECO:0000256" key="2">
    <source>
        <dbReference type="ARBA" id="ARBA00006803"/>
    </source>
</evidence>
<dbReference type="GO" id="GO:0007606">
    <property type="term" value="P:sensory perception of chemical stimulus"/>
    <property type="evidence" value="ECO:0007669"/>
    <property type="project" value="InterPro"/>
</dbReference>